<protein>
    <recommendedName>
        <fullName evidence="3">Lipoprotein</fullName>
    </recommendedName>
</protein>
<comment type="caution">
    <text evidence="1">The sequence shown here is derived from an EMBL/GenBank/DDBJ whole genome shotgun (WGS) entry which is preliminary data.</text>
</comment>
<dbReference type="EMBL" id="SAXU01000001">
    <property type="protein sequence ID" value="TXJ20063.1"/>
    <property type="molecule type" value="Genomic_DNA"/>
</dbReference>
<gene>
    <name evidence="1" type="ORF">EPJ79_02595</name>
</gene>
<dbReference type="PROSITE" id="PS51257">
    <property type="entry name" value="PROKAR_LIPOPROTEIN"/>
    <property type="match status" value="1"/>
</dbReference>
<evidence type="ECO:0000313" key="1">
    <source>
        <dbReference type="EMBL" id="TXJ20063.1"/>
    </source>
</evidence>
<proteinExistence type="predicted"/>
<name>A0A5C8D4Y6_9SPIR</name>
<sequence length="66" mass="7729">MKLKICIIIFYCLLILACKSVKEPDYIELIGELTPGGRGRLTLEVFVYKRVENMIFIIYIFLIPME</sequence>
<dbReference type="RefSeq" id="WP_147738331.1">
    <property type="nucleotide sequence ID" value="NZ_SAXU01000001.1"/>
</dbReference>
<organism evidence="1 2">
    <name type="scientific">Brachyspira aalborgi</name>
    <dbReference type="NCBI Taxonomy" id="29522"/>
    <lineage>
        <taxon>Bacteria</taxon>
        <taxon>Pseudomonadati</taxon>
        <taxon>Spirochaetota</taxon>
        <taxon>Spirochaetia</taxon>
        <taxon>Brachyspirales</taxon>
        <taxon>Brachyspiraceae</taxon>
        <taxon>Brachyspira</taxon>
    </lineage>
</organism>
<reference evidence="1 2" key="1">
    <citation type="journal article" date="1992" name="Lakartidningen">
        <title>[Penicillin V and not amoxicillin is the first choice preparation in acute otitis].</title>
        <authorList>
            <person name="Kamme C."/>
            <person name="Lundgren K."/>
            <person name="Prellner K."/>
        </authorList>
    </citation>
    <scope>NUCLEOTIDE SEQUENCE [LARGE SCALE GENOMIC DNA]</scope>
    <source>
        <strain evidence="1 2">513A</strain>
    </source>
</reference>
<evidence type="ECO:0000313" key="2">
    <source>
        <dbReference type="Proteomes" id="UP000324638"/>
    </source>
</evidence>
<evidence type="ECO:0008006" key="3">
    <source>
        <dbReference type="Google" id="ProtNLM"/>
    </source>
</evidence>
<dbReference type="Proteomes" id="UP000324638">
    <property type="component" value="Unassembled WGS sequence"/>
</dbReference>
<dbReference type="AlphaFoldDB" id="A0A5C8D4Y6"/>
<accession>A0A5C8D4Y6</accession>